<dbReference type="InterPro" id="IPR004841">
    <property type="entry name" value="AA-permease/SLC12A_dom"/>
</dbReference>
<protein>
    <submittedName>
        <fullName evidence="10">Putative transport protein YifK</fullName>
    </submittedName>
</protein>
<keyword evidence="3" id="KW-1003">Cell membrane</keyword>
<evidence type="ECO:0000256" key="4">
    <source>
        <dbReference type="ARBA" id="ARBA00022692"/>
    </source>
</evidence>
<sequence length="171" mass="19009">SGSNSGIYSASRMLYTLADAKQLPRIFTKLNRHGVPFYPVIAVGGGILLGVILNALLPYIAPAAKNVFVLVYSSSVLPGMVPWIVILVSEIRFRKVHADQMANHPFKMPFAPYSNYLTLIFLAFTLFFMLLNPETSVSLLVGVVFLGLVVLHYLLYQRRKPATQPVKANRQ</sequence>
<evidence type="ECO:0000256" key="2">
    <source>
        <dbReference type="ARBA" id="ARBA00022448"/>
    </source>
</evidence>
<keyword evidence="4 8" id="KW-0812">Transmembrane</keyword>
<feature type="transmembrane region" description="Helical" evidence="8">
    <location>
        <begin position="137"/>
        <end position="156"/>
    </location>
</feature>
<comment type="subcellular location">
    <subcellularLocation>
        <location evidence="1">Cell membrane</location>
        <topology evidence="1">Multi-pass membrane protein</topology>
    </subcellularLocation>
</comment>
<comment type="caution">
    <text evidence="10">The sequence shown here is derived from an EMBL/GenBank/DDBJ whole genome shotgun (WGS) entry which is preliminary data.</text>
</comment>
<feature type="transmembrane region" description="Helical" evidence="8">
    <location>
        <begin position="67"/>
        <end position="89"/>
    </location>
</feature>
<gene>
    <name evidence="10" type="ORF">Lpp71_03326</name>
</gene>
<evidence type="ECO:0000313" key="10">
    <source>
        <dbReference type="EMBL" id="EPC76822.1"/>
    </source>
</evidence>
<keyword evidence="7 8" id="KW-0472">Membrane</keyword>
<feature type="transmembrane region" description="Helical" evidence="8">
    <location>
        <begin position="110"/>
        <end position="131"/>
    </location>
</feature>
<dbReference type="PANTHER" id="PTHR43495">
    <property type="entry name" value="GABA PERMEASE"/>
    <property type="match status" value="1"/>
</dbReference>
<evidence type="ECO:0000256" key="3">
    <source>
        <dbReference type="ARBA" id="ARBA00022475"/>
    </source>
</evidence>
<feature type="transmembrane region" description="Helical" evidence="8">
    <location>
        <begin position="35"/>
        <end position="61"/>
    </location>
</feature>
<evidence type="ECO:0000256" key="8">
    <source>
        <dbReference type="SAM" id="Phobius"/>
    </source>
</evidence>
<keyword evidence="2" id="KW-0813">Transport</keyword>
<evidence type="ECO:0000256" key="5">
    <source>
        <dbReference type="ARBA" id="ARBA00022970"/>
    </source>
</evidence>
<evidence type="ECO:0000259" key="9">
    <source>
        <dbReference type="Pfam" id="PF00324"/>
    </source>
</evidence>
<dbReference type="EMBL" id="ANKD01000143">
    <property type="protein sequence ID" value="EPC76822.1"/>
    <property type="molecule type" value="Genomic_DNA"/>
</dbReference>
<reference evidence="10 11" key="1">
    <citation type="journal article" date="2013" name="PLoS ONE">
        <title>Lactobacillus paracasei comparative genomics: towards species pan-genome definition and exploitation of diversity.</title>
        <authorList>
            <person name="Smokvina T."/>
            <person name="Wels M."/>
            <person name="Polka J."/>
            <person name="Chervaux C."/>
            <person name="Brisse S."/>
            <person name="Boekhorst J."/>
            <person name="van Hylckama Vlieg J.E."/>
            <person name="Siezen R.J."/>
        </authorList>
    </citation>
    <scope>NUCLEOTIDE SEQUENCE [LARGE SCALE GENOMIC DNA]</scope>
    <source>
        <strain evidence="10 11">Lpp71</strain>
    </source>
</reference>
<organism evidence="10 11">
    <name type="scientific">Lacticaseibacillus paracasei subsp. paracasei Lpp71</name>
    <dbReference type="NCBI Taxonomy" id="1256207"/>
    <lineage>
        <taxon>Bacteria</taxon>
        <taxon>Bacillati</taxon>
        <taxon>Bacillota</taxon>
        <taxon>Bacilli</taxon>
        <taxon>Lactobacillales</taxon>
        <taxon>Lactobacillaceae</taxon>
        <taxon>Lacticaseibacillus</taxon>
    </lineage>
</organism>
<evidence type="ECO:0000313" key="11">
    <source>
        <dbReference type="Proteomes" id="UP000014252"/>
    </source>
</evidence>
<feature type="domain" description="Amino acid permease/ SLC12A" evidence="9">
    <location>
        <begin position="1"/>
        <end position="162"/>
    </location>
</feature>
<accession>A0A8E0IT42</accession>
<dbReference type="AlphaFoldDB" id="A0A8E0IT42"/>
<keyword evidence="5" id="KW-0029">Amino-acid transport</keyword>
<dbReference type="Proteomes" id="UP000014252">
    <property type="component" value="Unassembled WGS sequence"/>
</dbReference>
<dbReference type="GO" id="GO:0005886">
    <property type="term" value="C:plasma membrane"/>
    <property type="evidence" value="ECO:0007669"/>
    <property type="project" value="UniProtKB-SubCell"/>
</dbReference>
<name>A0A8E0IT42_LACPA</name>
<dbReference type="Gene3D" id="1.20.1740.10">
    <property type="entry name" value="Amino acid/polyamine transporter I"/>
    <property type="match status" value="1"/>
</dbReference>
<dbReference type="PANTHER" id="PTHR43495:SF6">
    <property type="entry name" value="THREONINE_SERINE TRANSPORTER YBXG-RELATED"/>
    <property type="match status" value="1"/>
</dbReference>
<dbReference type="GO" id="GO:0006865">
    <property type="term" value="P:amino acid transport"/>
    <property type="evidence" value="ECO:0007669"/>
    <property type="project" value="UniProtKB-KW"/>
</dbReference>
<proteinExistence type="predicted"/>
<evidence type="ECO:0000256" key="7">
    <source>
        <dbReference type="ARBA" id="ARBA00023136"/>
    </source>
</evidence>
<evidence type="ECO:0000256" key="1">
    <source>
        <dbReference type="ARBA" id="ARBA00004651"/>
    </source>
</evidence>
<dbReference type="Pfam" id="PF00324">
    <property type="entry name" value="AA_permease"/>
    <property type="match status" value="1"/>
</dbReference>
<keyword evidence="6 8" id="KW-1133">Transmembrane helix</keyword>
<evidence type="ECO:0000256" key="6">
    <source>
        <dbReference type="ARBA" id="ARBA00022989"/>
    </source>
</evidence>
<feature type="non-terminal residue" evidence="10">
    <location>
        <position position="1"/>
    </location>
</feature>
<dbReference type="GO" id="GO:0055085">
    <property type="term" value="P:transmembrane transport"/>
    <property type="evidence" value="ECO:0007669"/>
    <property type="project" value="InterPro"/>
</dbReference>